<feature type="compositionally biased region" description="Polar residues" evidence="2">
    <location>
        <begin position="130"/>
        <end position="165"/>
    </location>
</feature>
<dbReference type="EnsemblProtists" id="EKX31675">
    <property type="protein sequence ID" value="EKX31675"/>
    <property type="gene ID" value="GUITHDRAFT_122136"/>
</dbReference>
<sequence>MPPPTCLEGPPRSRRRHNPSLPPIQLYHGQEPRAQHSNASVSPILRSASSGQHSNAPVSPILRTASSGQHSNASVSPIIRTPSYTPPSASSGQHSNASVSPIIRTPSYTPPSASSGQHSNASVSPIIRTPSYTPPSASSGQHSNASPSTSIMRTPSSTASLTRTVSFDDRTIKPRKPSESYHRGRAANNEAEETQREREACMAMMRELCECNKSLRRKIDTIERNCQSANQAINDIYHRIDYGTNVDGGNRKHCSTQ</sequence>
<name>L1I732_GUITC</name>
<feature type="compositionally biased region" description="Basic and acidic residues" evidence="2">
    <location>
        <begin position="166"/>
        <end position="182"/>
    </location>
</feature>
<dbReference type="EMBL" id="JH993249">
    <property type="protein sequence ID" value="EKX31675.1"/>
    <property type="molecule type" value="Genomic_DNA"/>
</dbReference>
<feature type="compositionally biased region" description="Polar residues" evidence="2">
    <location>
        <begin position="106"/>
        <end position="123"/>
    </location>
</feature>
<evidence type="ECO:0000313" key="4">
    <source>
        <dbReference type="EnsemblProtists" id="EKX31675"/>
    </source>
</evidence>
<dbReference type="RefSeq" id="XP_005818655.1">
    <property type="nucleotide sequence ID" value="XM_005818598.1"/>
</dbReference>
<dbReference type="AlphaFoldDB" id="L1I732"/>
<reference evidence="5" key="2">
    <citation type="submission" date="2012-11" db="EMBL/GenBank/DDBJ databases">
        <authorList>
            <person name="Kuo A."/>
            <person name="Curtis B.A."/>
            <person name="Tanifuji G."/>
            <person name="Burki F."/>
            <person name="Gruber A."/>
            <person name="Irimia M."/>
            <person name="Maruyama S."/>
            <person name="Arias M.C."/>
            <person name="Ball S.G."/>
            <person name="Gile G.H."/>
            <person name="Hirakawa Y."/>
            <person name="Hopkins J.F."/>
            <person name="Rensing S.A."/>
            <person name="Schmutz J."/>
            <person name="Symeonidi A."/>
            <person name="Elias M."/>
            <person name="Eveleigh R.J."/>
            <person name="Herman E.K."/>
            <person name="Klute M.J."/>
            <person name="Nakayama T."/>
            <person name="Obornik M."/>
            <person name="Reyes-Prieto A."/>
            <person name="Armbrust E.V."/>
            <person name="Aves S.J."/>
            <person name="Beiko R.G."/>
            <person name="Coutinho P."/>
            <person name="Dacks J.B."/>
            <person name="Durnford D.G."/>
            <person name="Fast N.M."/>
            <person name="Green B.R."/>
            <person name="Grisdale C."/>
            <person name="Hempe F."/>
            <person name="Henrissat B."/>
            <person name="Hoppner M.P."/>
            <person name="Ishida K.-I."/>
            <person name="Kim E."/>
            <person name="Koreny L."/>
            <person name="Kroth P.G."/>
            <person name="Liu Y."/>
            <person name="Malik S.-B."/>
            <person name="Maier U.G."/>
            <person name="McRose D."/>
            <person name="Mock T."/>
            <person name="Neilson J.A."/>
            <person name="Onodera N.T."/>
            <person name="Poole A.M."/>
            <person name="Pritham E.J."/>
            <person name="Richards T.A."/>
            <person name="Rocap G."/>
            <person name="Roy S.W."/>
            <person name="Sarai C."/>
            <person name="Schaack S."/>
            <person name="Shirato S."/>
            <person name="Slamovits C.H."/>
            <person name="Spencer D.F."/>
            <person name="Suzuki S."/>
            <person name="Worden A.Z."/>
            <person name="Zauner S."/>
            <person name="Barry K."/>
            <person name="Bell C."/>
            <person name="Bharti A.K."/>
            <person name="Crow J.A."/>
            <person name="Grimwood J."/>
            <person name="Kramer R."/>
            <person name="Lindquist E."/>
            <person name="Lucas S."/>
            <person name="Salamov A."/>
            <person name="McFadden G.I."/>
            <person name="Lane C.E."/>
            <person name="Keeling P.J."/>
            <person name="Gray M.W."/>
            <person name="Grigoriev I.V."/>
            <person name="Archibald J.M."/>
        </authorList>
    </citation>
    <scope>NUCLEOTIDE SEQUENCE</scope>
    <source>
        <strain evidence="5">CCMP2712</strain>
    </source>
</reference>
<dbReference type="GeneID" id="17288405"/>
<dbReference type="KEGG" id="gtt:GUITHDRAFT_122136"/>
<evidence type="ECO:0000256" key="1">
    <source>
        <dbReference type="SAM" id="Coils"/>
    </source>
</evidence>
<gene>
    <name evidence="3" type="ORF">GUITHDRAFT_122136</name>
</gene>
<reference evidence="3 5" key="1">
    <citation type="journal article" date="2012" name="Nature">
        <title>Algal genomes reveal evolutionary mosaicism and the fate of nucleomorphs.</title>
        <authorList>
            <consortium name="DOE Joint Genome Institute"/>
            <person name="Curtis B.A."/>
            <person name="Tanifuji G."/>
            <person name="Burki F."/>
            <person name="Gruber A."/>
            <person name="Irimia M."/>
            <person name="Maruyama S."/>
            <person name="Arias M.C."/>
            <person name="Ball S.G."/>
            <person name="Gile G.H."/>
            <person name="Hirakawa Y."/>
            <person name="Hopkins J.F."/>
            <person name="Kuo A."/>
            <person name="Rensing S.A."/>
            <person name="Schmutz J."/>
            <person name="Symeonidi A."/>
            <person name="Elias M."/>
            <person name="Eveleigh R.J."/>
            <person name="Herman E.K."/>
            <person name="Klute M.J."/>
            <person name="Nakayama T."/>
            <person name="Obornik M."/>
            <person name="Reyes-Prieto A."/>
            <person name="Armbrust E.V."/>
            <person name="Aves S.J."/>
            <person name="Beiko R.G."/>
            <person name="Coutinho P."/>
            <person name="Dacks J.B."/>
            <person name="Durnford D.G."/>
            <person name="Fast N.M."/>
            <person name="Green B.R."/>
            <person name="Grisdale C.J."/>
            <person name="Hempel F."/>
            <person name="Henrissat B."/>
            <person name="Hoppner M.P."/>
            <person name="Ishida K."/>
            <person name="Kim E."/>
            <person name="Koreny L."/>
            <person name="Kroth P.G."/>
            <person name="Liu Y."/>
            <person name="Malik S.B."/>
            <person name="Maier U.G."/>
            <person name="McRose D."/>
            <person name="Mock T."/>
            <person name="Neilson J.A."/>
            <person name="Onodera N.T."/>
            <person name="Poole A.M."/>
            <person name="Pritham E.J."/>
            <person name="Richards T.A."/>
            <person name="Rocap G."/>
            <person name="Roy S.W."/>
            <person name="Sarai C."/>
            <person name="Schaack S."/>
            <person name="Shirato S."/>
            <person name="Slamovits C.H."/>
            <person name="Spencer D.F."/>
            <person name="Suzuki S."/>
            <person name="Worden A.Z."/>
            <person name="Zauner S."/>
            <person name="Barry K."/>
            <person name="Bell C."/>
            <person name="Bharti A.K."/>
            <person name="Crow J.A."/>
            <person name="Grimwood J."/>
            <person name="Kramer R."/>
            <person name="Lindquist E."/>
            <person name="Lucas S."/>
            <person name="Salamov A."/>
            <person name="McFadden G.I."/>
            <person name="Lane C.E."/>
            <person name="Keeling P.J."/>
            <person name="Gray M.W."/>
            <person name="Grigoriev I.V."/>
            <person name="Archibald J.M."/>
        </authorList>
    </citation>
    <scope>NUCLEOTIDE SEQUENCE</scope>
    <source>
        <strain evidence="3 5">CCMP2712</strain>
    </source>
</reference>
<evidence type="ECO:0000313" key="3">
    <source>
        <dbReference type="EMBL" id="EKX31675.1"/>
    </source>
</evidence>
<feature type="compositionally biased region" description="Polar residues" evidence="2">
    <location>
        <begin position="82"/>
        <end position="99"/>
    </location>
</feature>
<keyword evidence="1" id="KW-0175">Coiled coil</keyword>
<dbReference type="HOGENOM" id="CLU_1083572_0_0_1"/>
<feature type="compositionally biased region" description="Polar residues" evidence="2">
    <location>
        <begin position="35"/>
        <end position="57"/>
    </location>
</feature>
<evidence type="ECO:0000313" key="5">
    <source>
        <dbReference type="Proteomes" id="UP000011087"/>
    </source>
</evidence>
<feature type="compositionally biased region" description="Polar residues" evidence="2">
    <location>
        <begin position="64"/>
        <end position="75"/>
    </location>
</feature>
<evidence type="ECO:0000256" key="2">
    <source>
        <dbReference type="SAM" id="MobiDB-lite"/>
    </source>
</evidence>
<organism evidence="3">
    <name type="scientific">Guillardia theta (strain CCMP2712)</name>
    <name type="common">Cryptophyte</name>
    <dbReference type="NCBI Taxonomy" id="905079"/>
    <lineage>
        <taxon>Eukaryota</taxon>
        <taxon>Cryptophyceae</taxon>
        <taxon>Pyrenomonadales</taxon>
        <taxon>Geminigeraceae</taxon>
        <taxon>Guillardia</taxon>
    </lineage>
</organism>
<accession>L1I732</accession>
<proteinExistence type="predicted"/>
<dbReference type="Proteomes" id="UP000011087">
    <property type="component" value="Unassembled WGS sequence"/>
</dbReference>
<keyword evidence="5" id="KW-1185">Reference proteome</keyword>
<feature type="coiled-coil region" evidence="1">
    <location>
        <begin position="205"/>
        <end position="232"/>
    </location>
</feature>
<protein>
    <submittedName>
        <fullName evidence="3 4">Uncharacterized protein</fullName>
    </submittedName>
</protein>
<feature type="region of interest" description="Disordered" evidence="2">
    <location>
        <begin position="1"/>
        <end position="194"/>
    </location>
</feature>
<reference evidence="4" key="3">
    <citation type="submission" date="2016-03" db="UniProtKB">
        <authorList>
            <consortium name="EnsemblProtists"/>
        </authorList>
    </citation>
    <scope>IDENTIFICATION</scope>
</reference>
<dbReference type="PaxDb" id="55529-EKX31675"/>